<feature type="non-terminal residue" evidence="2">
    <location>
        <position position="1"/>
    </location>
</feature>
<dbReference type="Gene3D" id="3.60.10.10">
    <property type="entry name" value="Endonuclease/exonuclease/phosphatase"/>
    <property type="match status" value="1"/>
</dbReference>
<feature type="region of interest" description="Disordered" evidence="1">
    <location>
        <begin position="465"/>
        <end position="528"/>
    </location>
</feature>
<comment type="caution">
    <text evidence="2">The sequence shown here is derived from an EMBL/GenBank/DDBJ whole genome shotgun (WGS) entry which is preliminary data.</text>
</comment>
<keyword evidence="3" id="KW-1185">Reference proteome</keyword>
<evidence type="ECO:0000313" key="2">
    <source>
        <dbReference type="EMBL" id="CAE7824138.1"/>
    </source>
</evidence>
<dbReference type="SUPFAM" id="SSF56219">
    <property type="entry name" value="DNase I-like"/>
    <property type="match status" value="1"/>
</dbReference>
<organism evidence="2 3">
    <name type="scientific">Symbiodinium necroappetens</name>
    <dbReference type="NCBI Taxonomy" id="1628268"/>
    <lineage>
        <taxon>Eukaryota</taxon>
        <taxon>Sar</taxon>
        <taxon>Alveolata</taxon>
        <taxon>Dinophyceae</taxon>
        <taxon>Suessiales</taxon>
        <taxon>Symbiodiniaceae</taxon>
        <taxon>Symbiodinium</taxon>
    </lineage>
</organism>
<sequence length="1164" mass="130017">MGWHFQMINDVPRGEQYATRRVETWYPGHRLADYASLPDRIASQRWQATQRLKVRSYNVGGDDVVVVQELHHGCGKTDHGWQIPGWSVTITADAKNRYSGVGVFISKRIASEDRISCRTWLQGRLLHVRCFTSRVTIDVVAGYQWVWQGRDNETVIANRSLFWGKLSALLQTLPTRNLVVVAMDANTQLQPLPGLIGRGVLRTTQHRDLEFEALLQAQNLVVLNSWGSSTRQACHTFANGTTYSQIDVVALRRPMADVTARRAAPESLDLAPWRIRGAQGELLSPAAEFSAIFEYYQNAFSAPLDGTASVWKLCADAFADLLAAQLNMAARSTRPFPEEVPRTSLAQSLRNAGAPEAIITAVMRRLEVESPLTVLTQTLTKRVSKLADESVCQWFMQVQANLNTHLQTTATACSIVALDADIELGVACPECGLYFPNHRSRMTEMEEAAQSLQARQDLMEIWGGRASRKNDLPEEETNPEAEDVDRKSKYRRDDQKGKGHSTDSWSGWQRQGKRNWQQQNQQAEATTAALDAPTQELIKCMVKMNIRHEQELMRLRPDMGFVLFCDTSEMGCLQMLRTVSLGWQEKFANGTVSTSLKSLMVLALVKDLKERVEAVLAKEDQLLKCQEMGWMVQTETALNPSWVYFGWDSTAKKQIVLPDPPLKHAECLRQIDLLLEHLPREGVLARFSTPKELLEKYETEVIPFNLTLSLRGASSDLCHEALKKLSGCAAMKLQGVRLRPERIQKPPLAKALEAAYLAAPFCEFLQHFLAVAQSAAYQGRWEARLGEAGGPFDSGTLGHAILLPIAGVALPTLQMLLDSWHRQHALHAIAQHKGVIWLQLERYAHNAHKCTTTLRVRPGDRVAVPLFSEAAGLEVRHETFTVVVLVYHIGDSVCSGHYRSLIGVPQDDQWGFYICDDGKVPRQARPKQEGRAQEAAILQALWGLLPLGTFLKPAVTLATRNELVYLAQTSLTTDAFEQLLQLLDKIAVEDDSCAIVSYPEPCYVNACESTSAEKTADRHLREGSGSLWVAVRETVRELDFQPDARSFACGRYAKFGLYSKGGLVGMAKWTSQHVSACRLLNAAVLSVRPEHRWTSITIGMDNETLPHTDQGNATTLSLLVGLTHHHRGELWLESMDGTQYMDTDRGLIRGRAFPTSMQAVLFDA</sequence>
<dbReference type="EMBL" id="CAJNJA010047430">
    <property type="protein sequence ID" value="CAE7824138.1"/>
    <property type="molecule type" value="Genomic_DNA"/>
</dbReference>
<feature type="compositionally biased region" description="Acidic residues" evidence="1">
    <location>
        <begin position="473"/>
        <end position="483"/>
    </location>
</feature>
<feature type="non-terminal residue" evidence="2">
    <location>
        <position position="1164"/>
    </location>
</feature>
<evidence type="ECO:0000256" key="1">
    <source>
        <dbReference type="SAM" id="MobiDB-lite"/>
    </source>
</evidence>
<feature type="compositionally biased region" description="Basic and acidic residues" evidence="1">
    <location>
        <begin position="484"/>
        <end position="501"/>
    </location>
</feature>
<reference evidence="2" key="1">
    <citation type="submission" date="2021-02" db="EMBL/GenBank/DDBJ databases">
        <authorList>
            <person name="Dougan E. K."/>
            <person name="Rhodes N."/>
            <person name="Thang M."/>
            <person name="Chan C."/>
        </authorList>
    </citation>
    <scope>NUCLEOTIDE SEQUENCE</scope>
</reference>
<protein>
    <submittedName>
        <fullName evidence="2">Uncharacterized protein</fullName>
    </submittedName>
</protein>
<dbReference type="OrthoDB" id="10284732at2759"/>
<feature type="compositionally biased region" description="Low complexity" evidence="1">
    <location>
        <begin position="507"/>
        <end position="522"/>
    </location>
</feature>
<accession>A0A812ZGE2</accession>
<name>A0A812ZGE2_9DINO</name>
<dbReference type="AlphaFoldDB" id="A0A812ZGE2"/>
<evidence type="ECO:0000313" key="3">
    <source>
        <dbReference type="Proteomes" id="UP000601435"/>
    </source>
</evidence>
<dbReference type="Proteomes" id="UP000601435">
    <property type="component" value="Unassembled WGS sequence"/>
</dbReference>
<gene>
    <name evidence="2" type="ORF">SNEC2469_LOCUS24562</name>
</gene>
<dbReference type="InterPro" id="IPR036691">
    <property type="entry name" value="Endo/exonu/phosph_ase_sf"/>
</dbReference>
<proteinExistence type="predicted"/>